<organism evidence="2">
    <name type="scientific">Siphoviridae sp. ctz7e2</name>
    <dbReference type="NCBI Taxonomy" id="2826526"/>
    <lineage>
        <taxon>Viruses</taxon>
        <taxon>Duplodnaviria</taxon>
        <taxon>Heunggongvirae</taxon>
        <taxon>Uroviricota</taxon>
        <taxon>Caudoviricetes</taxon>
    </lineage>
</organism>
<dbReference type="EMBL" id="BK014810">
    <property type="protein sequence ID" value="DAD76837.1"/>
    <property type="molecule type" value="Genomic_DNA"/>
</dbReference>
<sequence length="104" mass="11802">MRRALVLIRGLPPGACVYRRMGGDRAWSYEERATREAGWLVQSAVIGTMGGKKAKTPPRPEPPPEGWWERREATMAKERRKVAYLRRKQEAAARRAAAMGTQHD</sequence>
<accession>A0A8S5M3H7</accession>
<evidence type="ECO:0000313" key="2">
    <source>
        <dbReference type="EMBL" id="DAD76837.1"/>
    </source>
</evidence>
<name>A0A8S5M3H7_9CAUD</name>
<proteinExistence type="predicted"/>
<evidence type="ECO:0000256" key="1">
    <source>
        <dbReference type="SAM" id="MobiDB-lite"/>
    </source>
</evidence>
<reference evidence="2" key="1">
    <citation type="journal article" date="2021" name="Proc. Natl. Acad. Sci. U.S.A.">
        <title>A Catalog of Tens of Thousands of Viruses from Human Metagenomes Reveals Hidden Associations with Chronic Diseases.</title>
        <authorList>
            <person name="Tisza M.J."/>
            <person name="Buck C.B."/>
        </authorList>
    </citation>
    <scope>NUCLEOTIDE SEQUENCE</scope>
    <source>
        <strain evidence="2">Ctz7e2</strain>
    </source>
</reference>
<protein>
    <submittedName>
        <fullName evidence="2">Uncharacterized protein</fullName>
    </submittedName>
</protein>
<feature type="region of interest" description="Disordered" evidence="1">
    <location>
        <begin position="48"/>
        <end position="67"/>
    </location>
</feature>